<dbReference type="SUPFAM" id="SSF56784">
    <property type="entry name" value="HAD-like"/>
    <property type="match status" value="1"/>
</dbReference>
<gene>
    <name evidence="1" type="ORF">AU255_16925</name>
</gene>
<proteinExistence type="predicted"/>
<dbReference type="EMBL" id="LPUF01000003">
    <property type="protein sequence ID" value="OQK15872.1"/>
    <property type="molecule type" value="Genomic_DNA"/>
</dbReference>
<protein>
    <recommendedName>
        <fullName evidence="3">Haloacid dehalogenase</fullName>
    </recommendedName>
</protein>
<dbReference type="InterPro" id="IPR023214">
    <property type="entry name" value="HAD_sf"/>
</dbReference>
<dbReference type="InterPro" id="IPR036412">
    <property type="entry name" value="HAD-like_sf"/>
</dbReference>
<organism evidence="1 2">
    <name type="scientific">Methyloprofundus sedimenti</name>
    <dbReference type="NCBI Taxonomy" id="1420851"/>
    <lineage>
        <taxon>Bacteria</taxon>
        <taxon>Pseudomonadati</taxon>
        <taxon>Pseudomonadota</taxon>
        <taxon>Gammaproteobacteria</taxon>
        <taxon>Methylococcales</taxon>
        <taxon>Methylococcaceae</taxon>
        <taxon>Methyloprofundus</taxon>
    </lineage>
</organism>
<sequence length="244" mass="27769">MNKSLIYALDFDGVICDSAVETAITGWKAATHMWPDMVGTIPTEAHIEQFRSLRPQLETGYEAIVLMRLLQQGESVANIKANMGQFIDHLGEDVALLKTLFGQTRDQWIEHARDEWIIMNPLFEGISDKLQQLQGQPWYIVTTKQERFVKQILAANQVSMPDDIYGLDRKMSKTEVLQELVLKHADAKLCFIEDRLPTLLTIADNKSLSSVELQLVDWGYNTEQDRNQAKESGFQVISLPEFLA</sequence>
<reference evidence="1 2" key="1">
    <citation type="submission" date="2015-12" db="EMBL/GenBank/DDBJ databases">
        <authorList>
            <person name="Shamseldin A."/>
            <person name="Moawad H."/>
            <person name="Abd El-Rahim W.M."/>
            <person name="Sadowsky M.J."/>
        </authorList>
    </citation>
    <scope>NUCLEOTIDE SEQUENCE [LARGE SCALE GENOMIC DNA]</scope>
    <source>
        <strain evidence="1 2">WF1</strain>
    </source>
</reference>
<accession>A0A1V8M2W6</accession>
<dbReference type="Proteomes" id="UP000191980">
    <property type="component" value="Unassembled WGS sequence"/>
</dbReference>
<name>A0A1V8M2W6_9GAMM</name>
<evidence type="ECO:0008006" key="3">
    <source>
        <dbReference type="Google" id="ProtNLM"/>
    </source>
</evidence>
<keyword evidence="2" id="KW-1185">Reference proteome</keyword>
<dbReference type="OrthoDB" id="368044at2"/>
<dbReference type="Gene3D" id="3.40.50.1000">
    <property type="entry name" value="HAD superfamily/HAD-like"/>
    <property type="match status" value="1"/>
</dbReference>
<dbReference type="Gene3D" id="1.10.150.240">
    <property type="entry name" value="Putative phosphatase, domain 2"/>
    <property type="match status" value="1"/>
</dbReference>
<dbReference type="STRING" id="1420851.AU255_16925"/>
<evidence type="ECO:0000313" key="2">
    <source>
        <dbReference type="Proteomes" id="UP000191980"/>
    </source>
</evidence>
<dbReference type="AlphaFoldDB" id="A0A1V8M2W6"/>
<dbReference type="InterPro" id="IPR023198">
    <property type="entry name" value="PGP-like_dom2"/>
</dbReference>
<dbReference type="RefSeq" id="WP_080524096.1">
    <property type="nucleotide sequence ID" value="NZ_LPUF01000003.1"/>
</dbReference>
<comment type="caution">
    <text evidence="1">The sequence shown here is derived from an EMBL/GenBank/DDBJ whole genome shotgun (WGS) entry which is preliminary data.</text>
</comment>
<evidence type="ECO:0000313" key="1">
    <source>
        <dbReference type="EMBL" id="OQK15872.1"/>
    </source>
</evidence>